<reference evidence="1 2" key="1">
    <citation type="submission" date="2013-06" db="EMBL/GenBank/DDBJ databases">
        <title>The Genome Sequence of Acinetobacter gyllenbergii CIP 110306.</title>
        <authorList>
            <consortium name="The Broad Institute Genome Sequencing Platform"/>
            <consortium name="The Broad Institute Genome Sequencing Center for Infectious Disease"/>
            <person name="Cerqueira G."/>
            <person name="Feldgarden M."/>
            <person name="Courvalin P."/>
            <person name="Perichon B."/>
            <person name="Grillot-Courvalin C."/>
            <person name="Clermont D."/>
            <person name="Rocha E."/>
            <person name="Yoon E.-J."/>
            <person name="Nemec A."/>
            <person name="Young S.K."/>
            <person name="Zeng Q."/>
            <person name="Gargeya S."/>
            <person name="Fitzgerald M."/>
            <person name="Abouelleil A."/>
            <person name="Alvarado L."/>
            <person name="Berlin A.M."/>
            <person name="Chapman S.B."/>
            <person name="Dewar J."/>
            <person name="Goldberg J."/>
            <person name="Griggs A."/>
            <person name="Gujja S."/>
            <person name="Hansen M."/>
            <person name="Howarth C."/>
            <person name="Imamovic A."/>
            <person name="Larimer J."/>
            <person name="McCowan C."/>
            <person name="Murphy C."/>
            <person name="Pearson M."/>
            <person name="Priest M."/>
            <person name="Roberts A."/>
            <person name="Saif S."/>
            <person name="Shea T."/>
            <person name="Sykes S."/>
            <person name="Wortman J."/>
            <person name="Nusbaum C."/>
            <person name="Birren B."/>
        </authorList>
    </citation>
    <scope>NUCLEOTIDE SEQUENCE [LARGE SCALE GENOMIC DNA]</scope>
    <source>
        <strain evidence="1 2">CIP 110306</strain>
    </source>
</reference>
<evidence type="ECO:0000313" key="1">
    <source>
        <dbReference type="EMBL" id="EPF71636.1"/>
    </source>
</evidence>
<dbReference type="Proteomes" id="UP000014523">
    <property type="component" value="Unassembled WGS sequence"/>
</dbReference>
<protein>
    <recommendedName>
        <fullName evidence="3">Lipoprotein</fullName>
    </recommendedName>
</protein>
<evidence type="ECO:0000313" key="2">
    <source>
        <dbReference type="Proteomes" id="UP000014523"/>
    </source>
</evidence>
<accession>A0A829HBV0</accession>
<gene>
    <name evidence="1" type="ORF">F957_03822</name>
</gene>
<dbReference type="EMBL" id="ATGG01000051">
    <property type="protein sequence ID" value="EPF71636.1"/>
    <property type="molecule type" value="Genomic_DNA"/>
</dbReference>
<dbReference type="AlphaFoldDB" id="A0A829HBV0"/>
<sequence>MKKSLYYIFLSCLIISCNSVSENNVPEKIDLKELSNEIFKGYEYEYDTDREKSSTQLLVLKIKKQDFSSKDYEGVKNDLLKRKWDLIDSYKSYYNFCKTNYYSVDILNPIYDKHYTRDGEEVNFKSKDYWYFALYYNKLGVNNCMDYYSK</sequence>
<comment type="caution">
    <text evidence="1">The sequence shown here is derived from an EMBL/GenBank/DDBJ whole genome shotgun (WGS) entry which is preliminary data.</text>
</comment>
<organism evidence="1 2">
    <name type="scientific">Acinetobacter gyllenbergii CIP 110306 = MTCC 11365</name>
    <dbReference type="NCBI Taxonomy" id="1217657"/>
    <lineage>
        <taxon>Bacteria</taxon>
        <taxon>Pseudomonadati</taxon>
        <taxon>Pseudomonadota</taxon>
        <taxon>Gammaproteobacteria</taxon>
        <taxon>Moraxellales</taxon>
        <taxon>Moraxellaceae</taxon>
        <taxon>Acinetobacter</taxon>
    </lineage>
</organism>
<keyword evidence="2" id="KW-1185">Reference proteome</keyword>
<dbReference type="RefSeq" id="WP_016660631.1">
    <property type="nucleotide sequence ID" value="NZ_ASQH01000021.1"/>
</dbReference>
<name>A0A829HBV0_9GAMM</name>
<dbReference type="PROSITE" id="PS51257">
    <property type="entry name" value="PROKAR_LIPOPROTEIN"/>
    <property type="match status" value="1"/>
</dbReference>
<evidence type="ECO:0008006" key="3">
    <source>
        <dbReference type="Google" id="ProtNLM"/>
    </source>
</evidence>
<proteinExistence type="predicted"/>